<dbReference type="AlphaFoldDB" id="D7CIM9"/>
<feature type="chain" id="PRO_5003093894" evidence="9">
    <location>
        <begin position="25"/>
        <end position="361"/>
    </location>
</feature>
<gene>
    <name evidence="10" type="ordered locus">Slip_0094</name>
</gene>
<keyword evidence="6" id="KW-0472">Membrane</keyword>
<protein>
    <submittedName>
        <fullName evidence="10">Outer membrane efflux protein</fullName>
    </submittedName>
</protein>
<keyword evidence="9" id="KW-0732">Signal</keyword>
<dbReference type="PANTHER" id="PTHR30026:SF20">
    <property type="entry name" value="OUTER MEMBRANE PROTEIN TOLC"/>
    <property type="match status" value="1"/>
</dbReference>
<feature type="coiled-coil region" evidence="8">
    <location>
        <begin position="272"/>
        <end position="344"/>
    </location>
</feature>
<evidence type="ECO:0000256" key="3">
    <source>
        <dbReference type="ARBA" id="ARBA00022448"/>
    </source>
</evidence>
<dbReference type="Proteomes" id="UP000000378">
    <property type="component" value="Chromosome"/>
</dbReference>
<evidence type="ECO:0000256" key="5">
    <source>
        <dbReference type="ARBA" id="ARBA00022692"/>
    </source>
</evidence>
<feature type="coiled-coil region" evidence="8">
    <location>
        <begin position="157"/>
        <end position="191"/>
    </location>
</feature>
<dbReference type="Pfam" id="PF02321">
    <property type="entry name" value="OEP"/>
    <property type="match status" value="1"/>
</dbReference>
<comment type="similarity">
    <text evidence="2">Belongs to the outer membrane factor (OMF) (TC 1.B.17) family.</text>
</comment>
<keyword evidence="4" id="KW-1134">Transmembrane beta strand</keyword>
<dbReference type="SUPFAM" id="SSF56954">
    <property type="entry name" value="Outer membrane efflux proteins (OEP)"/>
    <property type="match status" value="1"/>
</dbReference>
<evidence type="ECO:0000313" key="10">
    <source>
        <dbReference type="EMBL" id="ADI00894.1"/>
    </source>
</evidence>
<dbReference type="RefSeq" id="WP_013174298.1">
    <property type="nucleotide sequence ID" value="NC_014220.1"/>
</dbReference>
<dbReference type="InterPro" id="IPR003423">
    <property type="entry name" value="OMP_efflux"/>
</dbReference>
<dbReference type="EMBL" id="CP002048">
    <property type="protein sequence ID" value="ADI00894.1"/>
    <property type="molecule type" value="Genomic_DNA"/>
</dbReference>
<keyword evidence="11" id="KW-1185">Reference proteome</keyword>
<accession>D7CIM9</accession>
<dbReference type="GO" id="GO:1990281">
    <property type="term" value="C:efflux pump complex"/>
    <property type="evidence" value="ECO:0007669"/>
    <property type="project" value="TreeGrafter"/>
</dbReference>
<evidence type="ECO:0000256" key="8">
    <source>
        <dbReference type="SAM" id="Coils"/>
    </source>
</evidence>
<sequence>MRKSLVIALTVLFGMLSICPPARAADQTQSLTLEQAVEMALSYSPSLKTKELSLEQAEYEREAAATAVSYTPTGQADAETEKAFNNLVQKDLNWQVAKKEFASQKDSVTIQVYQAYFNVLQAQAALTAAEKSYAYADYQKRAAVLKHQFGKASLLEVKQQENSCQAAQAQLETAKQNLEDAYLKLDQLIGLSSSARPVLTDEPAYDPVEITSIEAEVSRALDESPTVKRAQLSVNQAQIALDIYSFSNAEYNSYKAQQLSIPMAEQNLVSAKNQLEQQVRSLYSSITQLEKNYQNLLSQSQTAQQNLEWTQLKLKYGAASRMEVAQAEAEAAKAYQSLLEAKCQHAVLAKAFATPWAYSGS</sequence>
<name>D7CIM9_SYNLT</name>
<feature type="signal peptide" evidence="9">
    <location>
        <begin position="1"/>
        <end position="24"/>
    </location>
</feature>
<evidence type="ECO:0000256" key="4">
    <source>
        <dbReference type="ARBA" id="ARBA00022452"/>
    </source>
</evidence>
<evidence type="ECO:0000256" key="1">
    <source>
        <dbReference type="ARBA" id="ARBA00004442"/>
    </source>
</evidence>
<dbReference type="Gene3D" id="1.20.1600.10">
    <property type="entry name" value="Outer membrane efflux proteins (OEP)"/>
    <property type="match status" value="2"/>
</dbReference>
<comment type="subcellular location">
    <subcellularLocation>
        <location evidence="1">Cell outer membrane</location>
    </subcellularLocation>
</comment>
<reference evidence="11" key="1">
    <citation type="journal article" date="2010" name="Stand. Genomic Sci.">
        <title>Complete genome sequence of Syntrophothermus lipocalidus type strain (TGB-C1T).</title>
        <authorList>
            <consortium name="US DOE Joint Genome Institute (JGI-PGF)"/>
            <person name="Djao O."/>
            <person name="Zhang X."/>
            <person name="Lucas S."/>
            <person name="Lapidus A."/>
            <person name="Glavina Del Rio T."/>
            <person name="Nolan M."/>
            <person name="Tice H."/>
            <person name="Cheng J."/>
            <person name="Han C."/>
            <person name="Tapia R."/>
            <person name="Goodwin L."/>
            <person name="Pitluck S."/>
            <person name="Liolios K."/>
            <person name="Ivanova N."/>
            <person name="Mavromatis K."/>
            <person name="Mikhailova N."/>
            <person name="Ovchinnikova G."/>
            <person name="Pati A."/>
            <person name="Brambilla E."/>
            <person name="Chen A."/>
            <person name="Palaniappan K."/>
            <person name="Land M."/>
            <person name="Hauser L."/>
            <person name="Chang Y."/>
            <person name="Jeffries C."/>
            <person name="Rohde M."/>
            <person name="Sikorski J."/>
            <person name="Spring S."/>
            <person name="Goker M."/>
            <person name="Detter J."/>
            <person name="Woyke T."/>
            <person name="Bristow J."/>
            <person name="Eisen J."/>
            <person name="Markowitz V."/>
            <person name="Hugenholtz P."/>
            <person name="Kyrpides N."/>
            <person name="Klenk H."/>
        </authorList>
    </citation>
    <scope>NUCLEOTIDE SEQUENCE [LARGE SCALE GENOMIC DNA]</scope>
    <source>
        <strain evidence="11">DSM 12680 / TGB-C1</strain>
    </source>
</reference>
<dbReference type="PANTHER" id="PTHR30026">
    <property type="entry name" value="OUTER MEMBRANE PROTEIN TOLC"/>
    <property type="match status" value="1"/>
</dbReference>
<dbReference type="HOGENOM" id="CLU_063617_0_0_9"/>
<dbReference type="eggNOG" id="COG1538">
    <property type="taxonomic scope" value="Bacteria"/>
</dbReference>
<evidence type="ECO:0000256" key="9">
    <source>
        <dbReference type="SAM" id="SignalP"/>
    </source>
</evidence>
<dbReference type="KEGG" id="slp:Slip_0094"/>
<keyword evidence="8" id="KW-0175">Coiled coil</keyword>
<dbReference type="InterPro" id="IPR051906">
    <property type="entry name" value="TolC-like"/>
</dbReference>
<dbReference type="GO" id="GO:0009279">
    <property type="term" value="C:cell outer membrane"/>
    <property type="evidence" value="ECO:0007669"/>
    <property type="project" value="UniProtKB-SubCell"/>
</dbReference>
<proteinExistence type="inferred from homology"/>
<dbReference type="STRING" id="643648.Slip_0094"/>
<dbReference type="GO" id="GO:0015562">
    <property type="term" value="F:efflux transmembrane transporter activity"/>
    <property type="evidence" value="ECO:0007669"/>
    <property type="project" value="InterPro"/>
</dbReference>
<reference evidence="10 11" key="2">
    <citation type="journal article" date="2010" name="Stand. Genomic Sci.">
        <title>Complete genome sequence of Syntrophothermus lipocalidus type strain (TGB-C1).</title>
        <authorList>
            <person name="Djao O.D."/>
            <person name="Zhang X."/>
            <person name="Lucas S."/>
            <person name="Lapidus A."/>
            <person name="Del Rio T.G."/>
            <person name="Nolan M."/>
            <person name="Tice H."/>
            <person name="Cheng J.F."/>
            <person name="Han C."/>
            <person name="Tapia R."/>
            <person name="Goodwin L."/>
            <person name="Pitluck S."/>
            <person name="Liolios K."/>
            <person name="Ivanova N."/>
            <person name="Mavromatis K."/>
            <person name="Mikhailova N."/>
            <person name="Ovchinnikova G."/>
            <person name="Pati A."/>
            <person name="Brambilla E."/>
            <person name="Chen A."/>
            <person name="Palaniappan K."/>
            <person name="Land M."/>
            <person name="Hauser L."/>
            <person name="Chang Y.J."/>
            <person name="Jeffries C.D."/>
            <person name="Rohde M."/>
            <person name="Sikorski J."/>
            <person name="Spring S."/>
            <person name="Goker M."/>
            <person name="Detter J.C."/>
            <person name="Woyke T."/>
            <person name="Bristow J."/>
            <person name="Eisen J.A."/>
            <person name="Markowitz V."/>
            <person name="Hugenholtz P."/>
            <person name="Kyrpides N.C."/>
            <person name="Klenk H.P."/>
        </authorList>
    </citation>
    <scope>NUCLEOTIDE SEQUENCE [LARGE SCALE GENOMIC DNA]</scope>
    <source>
        <strain evidence="11">DSM 12680 / TGB-C1</strain>
    </source>
</reference>
<keyword evidence="3" id="KW-0813">Transport</keyword>
<dbReference type="GO" id="GO:0015288">
    <property type="term" value="F:porin activity"/>
    <property type="evidence" value="ECO:0007669"/>
    <property type="project" value="TreeGrafter"/>
</dbReference>
<organism evidence="10 11">
    <name type="scientific">Syntrophothermus lipocalidus (strain DSM 12680 / TGB-C1)</name>
    <dbReference type="NCBI Taxonomy" id="643648"/>
    <lineage>
        <taxon>Bacteria</taxon>
        <taxon>Bacillati</taxon>
        <taxon>Bacillota</taxon>
        <taxon>Clostridia</taxon>
        <taxon>Eubacteriales</taxon>
        <taxon>Syntrophomonadaceae</taxon>
        <taxon>Syntrophothermus</taxon>
    </lineage>
</organism>
<evidence type="ECO:0000256" key="2">
    <source>
        <dbReference type="ARBA" id="ARBA00007613"/>
    </source>
</evidence>
<evidence type="ECO:0000256" key="6">
    <source>
        <dbReference type="ARBA" id="ARBA00023136"/>
    </source>
</evidence>
<keyword evidence="7" id="KW-0998">Cell outer membrane</keyword>
<evidence type="ECO:0000256" key="7">
    <source>
        <dbReference type="ARBA" id="ARBA00023237"/>
    </source>
</evidence>
<keyword evidence="5" id="KW-0812">Transmembrane</keyword>
<evidence type="ECO:0000313" key="11">
    <source>
        <dbReference type="Proteomes" id="UP000000378"/>
    </source>
</evidence>